<sequence>MLKVLHIAETIKGGVGTIINSLIKINGVESIVIAPNDQGQIINGRTFGYERRGRTICSFIRLANTAISIIKVEKPDVVHLHSTFAGVIIRFLFAIKLLKKKDLKVIYTPHAFSFLREGAFLHKKAYALIERVLYRYTDKIICTSNYELNEALKYGLNKSKMEVIYNGIDIISRAQNTNLVVEGENKKECPGDKIRIVFLGRFDYQKGYDRLLYIINNLDSSLYSFDIIGDGVNDGVEKIQRDNVTYHGWIEFNKLEDYFKNVNFMIMPSRWESFGLVAVESQSFGVPVLAANCSSLPEVIIDGVTGVLLDFSNLEEVVKFINNQDASFWTSKSESCIKFSHSNFSQQKMNYNYLVLYTSILGKYNG</sequence>
<protein>
    <submittedName>
        <fullName evidence="3">Glycogen synthase</fullName>
        <ecNumber evidence="3">2.4.1.11</ecNumber>
    </submittedName>
</protein>
<feature type="domain" description="Glycosyltransferase subfamily 4-like N-terminal" evidence="2">
    <location>
        <begin position="20"/>
        <end position="170"/>
    </location>
</feature>
<dbReference type="PANTHER" id="PTHR45947">
    <property type="entry name" value="SULFOQUINOVOSYL TRANSFERASE SQD2"/>
    <property type="match status" value="1"/>
</dbReference>
<accession>A0A1C3T0J7</accession>
<name>A0A1C3T0J7_KLEPN</name>
<dbReference type="SUPFAM" id="SSF53756">
    <property type="entry name" value="UDP-Glycosyltransferase/glycogen phosphorylase"/>
    <property type="match status" value="1"/>
</dbReference>
<feature type="domain" description="Glycosyl transferase family 1" evidence="1">
    <location>
        <begin position="186"/>
        <end position="321"/>
    </location>
</feature>
<dbReference type="RefSeq" id="WP_029780673.1">
    <property type="nucleotide sequence ID" value="NZ_CAAGTY010000013.1"/>
</dbReference>
<dbReference type="GO" id="GO:0004373">
    <property type="term" value="F:alpha-1,4-glucan glucosyltransferase (UDP-glucose donor) activity"/>
    <property type="evidence" value="ECO:0007669"/>
    <property type="project" value="UniProtKB-EC"/>
</dbReference>
<reference evidence="3" key="1">
    <citation type="submission" date="2016-07" db="EMBL/GenBank/DDBJ databases">
        <authorList>
            <person name="Informatics P."/>
        </authorList>
    </citation>
    <scope>NUCLEOTIDE SEQUENCE</scope>
    <source>
        <strain evidence="3">570</strain>
    </source>
</reference>
<dbReference type="EC" id="2.4.1.11" evidence="3"/>
<dbReference type="Pfam" id="PF13439">
    <property type="entry name" value="Glyco_transf_4"/>
    <property type="match status" value="1"/>
</dbReference>
<dbReference type="PANTHER" id="PTHR45947:SF3">
    <property type="entry name" value="SULFOQUINOVOSYL TRANSFERASE SQD2"/>
    <property type="match status" value="1"/>
</dbReference>
<dbReference type="Gene3D" id="3.40.50.2000">
    <property type="entry name" value="Glycogen Phosphorylase B"/>
    <property type="match status" value="2"/>
</dbReference>
<evidence type="ECO:0000259" key="2">
    <source>
        <dbReference type="Pfam" id="PF13439"/>
    </source>
</evidence>
<dbReference type="InterPro" id="IPR050194">
    <property type="entry name" value="Glycosyltransferase_grp1"/>
</dbReference>
<dbReference type="InterPro" id="IPR028098">
    <property type="entry name" value="Glyco_trans_4-like_N"/>
</dbReference>
<keyword evidence="3" id="KW-0808">Transferase</keyword>
<dbReference type="Pfam" id="PF00534">
    <property type="entry name" value="Glycos_transf_1"/>
    <property type="match status" value="1"/>
</dbReference>
<evidence type="ECO:0000313" key="3">
    <source>
        <dbReference type="EMBL" id="SCA96135.1"/>
    </source>
</evidence>
<dbReference type="EMBL" id="LT603723">
    <property type="protein sequence ID" value="SCA96135.1"/>
    <property type="molecule type" value="Genomic_DNA"/>
</dbReference>
<dbReference type="PATRIC" id="fig|573.1665.peg.2754"/>
<evidence type="ECO:0000259" key="1">
    <source>
        <dbReference type="Pfam" id="PF00534"/>
    </source>
</evidence>
<dbReference type="InterPro" id="IPR001296">
    <property type="entry name" value="Glyco_trans_1"/>
</dbReference>
<dbReference type="AlphaFoldDB" id="A0A1C3T0J7"/>
<dbReference type="CDD" id="cd03801">
    <property type="entry name" value="GT4_PimA-like"/>
    <property type="match status" value="1"/>
</dbReference>
<organism evidence="3">
    <name type="scientific">Klebsiella pneumoniae</name>
    <dbReference type="NCBI Taxonomy" id="573"/>
    <lineage>
        <taxon>Bacteria</taxon>
        <taxon>Pseudomonadati</taxon>
        <taxon>Pseudomonadota</taxon>
        <taxon>Gammaproteobacteria</taxon>
        <taxon>Enterobacterales</taxon>
        <taxon>Enterobacteriaceae</taxon>
        <taxon>Klebsiella/Raoultella group</taxon>
        <taxon>Klebsiella</taxon>
        <taxon>Klebsiella pneumoniae complex</taxon>
    </lineage>
</organism>
<reference evidence="3" key="2">
    <citation type="submission" date="2016-08" db="EMBL/GenBank/DDBJ databases">
        <title>Klebsiella loci capsule.</title>
        <authorList>
            <person name="Holt K.E."/>
            <person name="Thomson N.R."/>
        </authorList>
    </citation>
    <scope>NUCLEOTIDE SEQUENCE</scope>
    <source>
        <strain evidence="3">570</strain>
    </source>
</reference>
<proteinExistence type="predicted"/>
<keyword evidence="3" id="KW-0328">Glycosyltransferase</keyword>
<gene>
    <name evidence="3" type="primary">KL149_00008</name>
</gene>